<dbReference type="InterPro" id="IPR011047">
    <property type="entry name" value="Quinoprotein_ADH-like_sf"/>
</dbReference>
<name>X0SS19_9ZZZZ</name>
<dbReference type="AlphaFoldDB" id="X0SS19"/>
<sequence>MNPVTKGGLWVLSLIVLTTTATGCVPRGAMANPGWTVLTAESGVVYTVLSTGRVVALDAAQGNELWSYPSEQAAKGGLGCSLPRTDSENAEAPLDAVYGIPVLTDELVLVASYDHHLYAFERSSGRIVWDFAADEAVIGGATVYDGVVYFGASDHRVYALDARTGESVWDEPFVTGHWVWGAPAVDENRVYVGSMDHYVYAIDRQSGVEEWRRSVGGSVPG</sequence>
<comment type="caution">
    <text evidence="2">The sequence shown here is derived from an EMBL/GenBank/DDBJ whole genome shotgun (WGS) entry which is preliminary data.</text>
</comment>
<dbReference type="InterPro" id="IPR018391">
    <property type="entry name" value="PQQ_b-propeller_rpt"/>
</dbReference>
<dbReference type="SUPFAM" id="SSF50998">
    <property type="entry name" value="Quinoprotein alcohol dehydrogenase-like"/>
    <property type="match status" value="1"/>
</dbReference>
<reference evidence="2" key="1">
    <citation type="journal article" date="2014" name="Front. Microbiol.">
        <title>High frequency of phylogenetically diverse reductive dehalogenase-homologous genes in deep subseafloor sedimentary metagenomes.</title>
        <authorList>
            <person name="Kawai M."/>
            <person name="Futagami T."/>
            <person name="Toyoda A."/>
            <person name="Takaki Y."/>
            <person name="Nishi S."/>
            <person name="Hori S."/>
            <person name="Arai W."/>
            <person name="Tsubouchi T."/>
            <person name="Morono Y."/>
            <person name="Uchiyama I."/>
            <person name="Ito T."/>
            <person name="Fujiyama A."/>
            <person name="Inagaki F."/>
            <person name="Takami H."/>
        </authorList>
    </citation>
    <scope>NUCLEOTIDE SEQUENCE</scope>
    <source>
        <strain evidence="2">Expedition CK06-06</strain>
    </source>
</reference>
<dbReference type="SMART" id="SM00564">
    <property type="entry name" value="PQQ"/>
    <property type="match status" value="4"/>
</dbReference>
<dbReference type="Gene3D" id="2.40.10.480">
    <property type="match status" value="2"/>
</dbReference>
<feature type="non-terminal residue" evidence="2">
    <location>
        <position position="221"/>
    </location>
</feature>
<organism evidence="2">
    <name type="scientific">marine sediment metagenome</name>
    <dbReference type="NCBI Taxonomy" id="412755"/>
    <lineage>
        <taxon>unclassified sequences</taxon>
        <taxon>metagenomes</taxon>
        <taxon>ecological metagenomes</taxon>
    </lineage>
</organism>
<evidence type="ECO:0000259" key="1">
    <source>
        <dbReference type="Pfam" id="PF13360"/>
    </source>
</evidence>
<feature type="domain" description="Pyrrolo-quinoline quinone repeat" evidence="1">
    <location>
        <begin position="51"/>
        <end position="215"/>
    </location>
</feature>
<dbReference type="EMBL" id="BARS01004468">
    <property type="protein sequence ID" value="GAF78692.1"/>
    <property type="molecule type" value="Genomic_DNA"/>
</dbReference>
<dbReference type="PANTHER" id="PTHR34512:SF30">
    <property type="entry name" value="OUTER MEMBRANE PROTEIN ASSEMBLY FACTOR BAMB"/>
    <property type="match status" value="1"/>
</dbReference>
<proteinExistence type="predicted"/>
<dbReference type="Pfam" id="PF13360">
    <property type="entry name" value="PQQ_2"/>
    <property type="match status" value="1"/>
</dbReference>
<dbReference type="InterPro" id="IPR002372">
    <property type="entry name" value="PQQ_rpt_dom"/>
</dbReference>
<accession>X0SS19</accession>
<protein>
    <recommendedName>
        <fullName evidence="1">Pyrrolo-quinoline quinone repeat domain-containing protein</fullName>
    </recommendedName>
</protein>
<dbReference type="PANTHER" id="PTHR34512">
    <property type="entry name" value="CELL SURFACE PROTEIN"/>
    <property type="match status" value="1"/>
</dbReference>
<evidence type="ECO:0000313" key="2">
    <source>
        <dbReference type="EMBL" id="GAF78692.1"/>
    </source>
</evidence>
<gene>
    <name evidence="2" type="ORF">S01H1_08734</name>
</gene>
<dbReference type="PROSITE" id="PS51257">
    <property type="entry name" value="PROKAR_LIPOPROTEIN"/>
    <property type="match status" value="1"/>
</dbReference>